<dbReference type="Proteomes" id="UP000288805">
    <property type="component" value="Unassembled WGS sequence"/>
</dbReference>
<protein>
    <submittedName>
        <fullName evidence="2">Putative disease resistance RPP13-like protein 1</fullName>
    </submittedName>
</protein>
<name>A0A438GDN7_VITVI</name>
<dbReference type="AlphaFoldDB" id="A0A438GDN7"/>
<comment type="caution">
    <text evidence="2">The sequence shown here is derived from an EMBL/GenBank/DDBJ whole genome shotgun (WGS) entry which is preliminary data.</text>
</comment>
<sequence>MEWSRYCCWDARNDKRELRVLESLQPRENLRRLTIAFYGGSKFPSWLGYPSFSVMVELTLKNCKKSVLLPNLGGLSVLKVLCIEGMSQVKSIGAEFYGESMNPFASLKELRFEDMPEWENWSHSNFIKEDVGTFPHLEKFLIRECPKLIGELPKCLQSLVELEVSECPGLMCGLPKLASLSP</sequence>
<organism evidence="2 3">
    <name type="scientific">Vitis vinifera</name>
    <name type="common">Grape</name>
    <dbReference type="NCBI Taxonomy" id="29760"/>
    <lineage>
        <taxon>Eukaryota</taxon>
        <taxon>Viridiplantae</taxon>
        <taxon>Streptophyta</taxon>
        <taxon>Embryophyta</taxon>
        <taxon>Tracheophyta</taxon>
        <taxon>Spermatophyta</taxon>
        <taxon>Magnoliopsida</taxon>
        <taxon>eudicotyledons</taxon>
        <taxon>Gunneridae</taxon>
        <taxon>Pentapetalae</taxon>
        <taxon>rosids</taxon>
        <taxon>Vitales</taxon>
        <taxon>Vitaceae</taxon>
        <taxon>Viteae</taxon>
        <taxon>Vitis</taxon>
    </lineage>
</organism>
<evidence type="ECO:0000313" key="3">
    <source>
        <dbReference type="Proteomes" id="UP000288805"/>
    </source>
</evidence>
<gene>
    <name evidence="2" type="primary">RPPL1_252</name>
    <name evidence="2" type="ORF">CK203_060286</name>
</gene>
<dbReference type="EMBL" id="QGNW01000468">
    <property type="protein sequence ID" value="RVW70301.1"/>
    <property type="molecule type" value="Genomic_DNA"/>
</dbReference>
<dbReference type="InterPro" id="IPR032675">
    <property type="entry name" value="LRR_dom_sf"/>
</dbReference>
<dbReference type="InterPro" id="IPR056789">
    <property type="entry name" value="LRR_R13L1-DRL21"/>
</dbReference>
<evidence type="ECO:0000259" key="1">
    <source>
        <dbReference type="Pfam" id="PF25019"/>
    </source>
</evidence>
<dbReference type="Gene3D" id="3.80.10.10">
    <property type="entry name" value="Ribonuclease Inhibitor"/>
    <property type="match status" value="1"/>
</dbReference>
<dbReference type="PANTHER" id="PTHR47186">
    <property type="entry name" value="LEUCINE-RICH REPEAT-CONTAINING PROTEIN 57"/>
    <property type="match status" value="1"/>
</dbReference>
<dbReference type="SUPFAM" id="SSF52058">
    <property type="entry name" value="L domain-like"/>
    <property type="match status" value="1"/>
</dbReference>
<reference evidence="2 3" key="1">
    <citation type="journal article" date="2018" name="PLoS Genet.">
        <title>Population sequencing reveals clonal diversity and ancestral inbreeding in the grapevine cultivar Chardonnay.</title>
        <authorList>
            <person name="Roach M.J."/>
            <person name="Johnson D.L."/>
            <person name="Bohlmann J."/>
            <person name="van Vuuren H.J."/>
            <person name="Jones S.J."/>
            <person name="Pretorius I.S."/>
            <person name="Schmidt S.A."/>
            <person name="Borneman A.R."/>
        </authorList>
    </citation>
    <scope>NUCLEOTIDE SEQUENCE [LARGE SCALE GENOMIC DNA]</scope>
    <source>
        <strain evidence="3">cv. Chardonnay</strain>
        <tissue evidence="2">Leaf</tissue>
    </source>
</reference>
<evidence type="ECO:0000313" key="2">
    <source>
        <dbReference type="EMBL" id="RVW70301.1"/>
    </source>
</evidence>
<dbReference type="PANTHER" id="PTHR47186:SF3">
    <property type="entry name" value="OS09G0267800 PROTEIN"/>
    <property type="match status" value="1"/>
</dbReference>
<dbReference type="Pfam" id="PF25019">
    <property type="entry name" value="LRR_R13L1-DRL21"/>
    <property type="match status" value="1"/>
</dbReference>
<proteinExistence type="predicted"/>
<accession>A0A438GDN7</accession>
<feature type="domain" description="R13L1/DRL21-like LRR repeat region" evidence="1">
    <location>
        <begin position="2"/>
        <end position="86"/>
    </location>
</feature>